<dbReference type="PANTHER" id="PTHR21337">
    <property type="entry name" value="PHOSPHO-2-DEHYDRO-3-DEOXYHEPTONATE ALDOLASE 1, 2"/>
    <property type="match status" value="1"/>
</dbReference>
<evidence type="ECO:0000256" key="1">
    <source>
        <dbReference type="ARBA" id="ARBA00008911"/>
    </source>
</evidence>
<dbReference type="UniPathway" id="UPA00053">
    <property type="reaction ID" value="UER00084"/>
</dbReference>
<keyword evidence="3" id="KW-0104">Cadmium</keyword>
<dbReference type="Pfam" id="PF01474">
    <property type="entry name" value="DAHP_synth_2"/>
    <property type="match status" value="2"/>
</dbReference>
<feature type="binding site" evidence="3">
    <location>
        <position position="243"/>
    </location>
    <ligand>
        <name>phosphoenolpyruvate</name>
        <dbReference type="ChEBI" id="CHEBI:58702"/>
    </ligand>
</feature>
<dbReference type="AlphaFoldDB" id="A0A563EF92"/>
<feature type="binding site" evidence="3">
    <location>
        <begin position="220"/>
        <end position="221"/>
    </location>
    <ligand>
        <name>phosphoenolpyruvate</name>
        <dbReference type="ChEBI" id="CHEBI:58702"/>
    </ligand>
</feature>
<dbReference type="GO" id="GO:0008652">
    <property type="term" value="P:amino acid biosynthetic process"/>
    <property type="evidence" value="ECO:0007669"/>
    <property type="project" value="UniProtKB-KW"/>
</dbReference>
<evidence type="ECO:0000313" key="5">
    <source>
        <dbReference type="EMBL" id="TWP44040.1"/>
    </source>
</evidence>
<keyword evidence="4" id="KW-0028">Amino-acid biosynthesis</keyword>
<reference evidence="5 6" key="1">
    <citation type="submission" date="2019-07" db="EMBL/GenBank/DDBJ databases">
        <title>Lentzea xizangensis sp. nov., isolated from Qinghai-Tibetan Plateau Soils.</title>
        <authorList>
            <person name="Huang J."/>
        </authorList>
    </citation>
    <scope>NUCLEOTIDE SEQUENCE [LARGE SCALE GENOMIC DNA]</scope>
    <source>
        <strain evidence="5 6">FXJ1.1311</strain>
    </source>
</reference>
<organism evidence="5 6">
    <name type="scientific">Lentzea tibetensis</name>
    <dbReference type="NCBI Taxonomy" id="2591470"/>
    <lineage>
        <taxon>Bacteria</taxon>
        <taxon>Bacillati</taxon>
        <taxon>Actinomycetota</taxon>
        <taxon>Actinomycetes</taxon>
        <taxon>Pseudonocardiales</taxon>
        <taxon>Pseudonocardiaceae</taxon>
        <taxon>Lentzea</taxon>
    </lineage>
</organism>
<dbReference type="InterPro" id="IPR013785">
    <property type="entry name" value="Aldolase_TIM"/>
</dbReference>
<comment type="similarity">
    <text evidence="1 4">Belongs to the class-II DAHP synthase family.</text>
</comment>
<dbReference type="OrthoDB" id="9766852at2"/>
<feature type="binding site" evidence="3">
    <location>
        <position position="274"/>
    </location>
    <ligand>
        <name>phosphoenolpyruvate</name>
        <dbReference type="ChEBI" id="CHEBI:58702"/>
    </ligand>
</feature>
<comment type="pathway">
    <text evidence="4">Metabolic intermediate biosynthesis; chorismate biosynthesis; chorismate from D-erythrose 4-phosphate and phosphoenolpyruvate: step 1/7.</text>
</comment>
<protein>
    <recommendedName>
        <fullName evidence="4">Phospho-2-dehydro-3-deoxyheptonate aldolase</fullName>
        <ecNumber evidence="4">2.5.1.54</ecNumber>
    </recommendedName>
</protein>
<dbReference type="RefSeq" id="WP_146360935.1">
    <property type="nucleotide sequence ID" value="NZ_VOBR01000055.1"/>
</dbReference>
<sequence>MQPTTSLTANPLTWDSLPAVQQPNWHDHSEYRRVSMELAAARPLVTESEVGAAARALAEVAAGDARALQIGDCAESFADAYAPRTAAKVAVLNDLADRFTKRVDQEVLRFGRMAGQYAKPRSSPFEVVSGVELPAYRGDMVNAAAPNVFSRQHDPRRMLRGYEASADILADLRTHWDKDAARRGPWVAHEALLLDYEGALVRSGRSGDYLSSTHFPWIGERTRQLDHAHVALLASVTNPVGCKIGPTVSPAEVVELCELLDPERTPGRLTLIVRMGVAAIAEALPPIVHAVRRAGHLVVWLNDPCHGNTVKTDCGRKTRLLGDMINEATLFRNILESAHLHAGGLHLEVAADDVTECIGGSVADARALGERYESLCDPRLNPDQAAELIDTVF</sequence>
<accession>A0A563EF92</accession>
<dbReference type="GO" id="GO:0009423">
    <property type="term" value="P:chorismate biosynthetic process"/>
    <property type="evidence" value="ECO:0007669"/>
    <property type="project" value="UniProtKB-UniPathway"/>
</dbReference>
<evidence type="ECO:0000313" key="6">
    <source>
        <dbReference type="Proteomes" id="UP000316639"/>
    </source>
</evidence>
<comment type="cofactor">
    <cofactor evidence="3">
        <name>Mn(2+)</name>
        <dbReference type="ChEBI" id="CHEBI:29035"/>
    </cofactor>
    <cofactor evidence="3">
        <name>Co(2+)</name>
        <dbReference type="ChEBI" id="CHEBI:48828"/>
    </cofactor>
    <cofactor evidence="3">
        <name>Cd(2+)</name>
        <dbReference type="ChEBI" id="CHEBI:48775"/>
    </cofactor>
    <text evidence="3">Binds 1 divalent cation per subunit. The enzyme is active with manganese, cobalt or cadmium ions.</text>
</comment>
<evidence type="ECO:0000256" key="4">
    <source>
        <dbReference type="RuleBase" id="RU363071"/>
    </source>
</evidence>
<evidence type="ECO:0000256" key="2">
    <source>
        <dbReference type="ARBA" id="ARBA00022679"/>
    </source>
</evidence>
<keyword evidence="3" id="KW-0170">Cobalt</keyword>
<feature type="binding site" evidence="3">
    <location>
        <position position="306"/>
    </location>
    <ligand>
        <name>phosphoenolpyruvate</name>
        <dbReference type="ChEBI" id="CHEBI:58702"/>
    </ligand>
</feature>
<feature type="binding site" evidence="3">
    <location>
        <position position="112"/>
    </location>
    <ligand>
        <name>phosphoenolpyruvate</name>
        <dbReference type="ChEBI" id="CHEBI:58702"/>
    </ligand>
</feature>
<name>A0A563EF92_9PSEU</name>
<feature type="binding site" evidence="3">
    <location>
        <position position="73"/>
    </location>
    <ligand>
        <name>Mn(2+)</name>
        <dbReference type="ChEBI" id="CHEBI:29035"/>
    </ligand>
</feature>
<comment type="catalytic activity">
    <reaction evidence="4">
        <text>D-erythrose 4-phosphate + phosphoenolpyruvate + H2O = 7-phospho-2-dehydro-3-deoxy-D-arabino-heptonate + phosphate</text>
        <dbReference type="Rhea" id="RHEA:14717"/>
        <dbReference type="ChEBI" id="CHEBI:15377"/>
        <dbReference type="ChEBI" id="CHEBI:16897"/>
        <dbReference type="ChEBI" id="CHEBI:43474"/>
        <dbReference type="ChEBI" id="CHEBI:58394"/>
        <dbReference type="ChEBI" id="CHEBI:58702"/>
        <dbReference type="EC" id="2.5.1.54"/>
    </reaction>
</comment>
<comment type="caution">
    <text evidence="5">The sequence shown here is derived from an EMBL/GenBank/DDBJ whole genome shotgun (WGS) entry which is preliminary data.</text>
</comment>
<keyword evidence="3" id="KW-0464">Manganese</keyword>
<dbReference type="GO" id="GO:0009073">
    <property type="term" value="P:aromatic amino acid family biosynthetic process"/>
    <property type="evidence" value="ECO:0007669"/>
    <property type="project" value="UniProtKB-KW"/>
</dbReference>
<dbReference type="GO" id="GO:0003849">
    <property type="term" value="F:3-deoxy-7-phosphoheptulonate synthase activity"/>
    <property type="evidence" value="ECO:0007669"/>
    <property type="project" value="UniProtKB-EC"/>
</dbReference>
<dbReference type="EC" id="2.5.1.54" evidence="4"/>
<dbReference type="Gene3D" id="3.20.20.70">
    <property type="entry name" value="Aldolase class I"/>
    <property type="match status" value="1"/>
</dbReference>
<proteinExistence type="inferred from homology"/>
<dbReference type="SUPFAM" id="SSF51569">
    <property type="entry name" value="Aldolase"/>
    <property type="match status" value="1"/>
</dbReference>
<keyword evidence="6" id="KW-1185">Reference proteome</keyword>
<dbReference type="EMBL" id="VOBR01000055">
    <property type="protein sequence ID" value="TWP44040.1"/>
    <property type="molecule type" value="Genomic_DNA"/>
</dbReference>
<dbReference type="Proteomes" id="UP000316639">
    <property type="component" value="Unassembled WGS sequence"/>
</dbReference>
<feature type="binding site" evidence="3">
    <location>
        <position position="377"/>
    </location>
    <ligand>
        <name>Mn(2+)</name>
        <dbReference type="ChEBI" id="CHEBI:29035"/>
    </ligand>
</feature>
<dbReference type="InterPro" id="IPR002480">
    <property type="entry name" value="DAHP_synth_2"/>
</dbReference>
<gene>
    <name evidence="5" type="ORF">FKR81_41675</name>
</gene>
<evidence type="ECO:0000256" key="3">
    <source>
        <dbReference type="PIRSR" id="PIRSR602480-1"/>
    </source>
</evidence>
<keyword evidence="4" id="KW-0057">Aromatic amino acid biosynthesis</keyword>
<feature type="binding site" evidence="3">
    <location>
        <position position="348"/>
    </location>
    <ligand>
        <name>Mn(2+)</name>
        <dbReference type="ChEBI" id="CHEBI:29035"/>
    </ligand>
</feature>
<dbReference type="PANTHER" id="PTHR21337:SF0">
    <property type="entry name" value="PHOSPHO-2-DEHYDRO-3-DEOXYHEPTONATE ALDOLASE"/>
    <property type="match status" value="1"/>
</dbReference>
<keyword evidence="2 4" id="KW-0808">Transferase</keyword>